<feature type="DNA-binding region" description="H-T-H motif" evidence="2">
    <location>
        <begin position="28"/>
        <end position="47"/>
    </location>
</feature>
<dbReference type="EMBL" id="DXEX01000108">
    <property type="protein sequence ID" value="HIX59014.1"/>
    <property type="molecule type" value="Genomic_DNA"/>
</dbReference>
<proteinExistence type="predicted"/>
<protein>
    <submittedName>
        <fullName evidence="4">TetR/AcrR family transcriptional regulator</fullName>
    </submittedName>
</protein>
<dbReference type="Pfam" id="PF00440">
    <property type="entry name" value="TetR_N"/>
    <property type="match status" value="1"/>
</dbReference>
<organism evidence="4 5">
    <name type="scientific">Candidatus Blautia gallistercoris</name>
    <dbReference type="NCBI Taxonomy" id="2838490"/>
    <lineage>
        <taxon>Bacteria</taxon>
        <taxon>Bacillati</taxon>
        <taxon>Bacillota</taxon>
        <taxon>Clostridia</taxon>
        <taxon>Lachnospirales</taxon>
        <taxon>Lachnospiraceae</taxon>
        <taxon>Blautia</taxon>
    </lineage>
</organism>
<reference evidence="4" key="2">
    <citation type="submission" date="2021-04" db="EMBL/GenBank/DDBJ databases">
        <authorList>
            <person name="Gilroy R."/>
        </authorList>
    </citation>
    <scope>NUCLEOTIDE SEQUENCE</scope>
    <source>
        <strain evidence="4">ChiSjej1B19-8411</strain>
    </source>
</reference>
<feature type="domain" description="HTH tetR-type" evidence="3">
    <location>
        <begin position="5"/>
        <end position="65"/>
    </location>
</feature>
<dbReference type="Gene3D" id="1.10.357.10">
    <property type="entry name" value="Tetracycline Repressor, domain 2"/>
    <property type="match status" value="1"/>
</dbReference>
<dbReference type="Proteomes" id="UP000886817">
    <property type="component" value="Unassembled WGS sequence"/>
</dbReference>
<dbReference type="GO" id="GO:0003677">
    <property type="term" value="F:DNA binding"/>
    <property type="evidence" value="ECO:0007669"/>
    <property type="project" value="UniProtKB-UniRule"/>
</dbReference>
<dbReference type="SUPFAM" id="SSF46689">
    <property type="entry name" value="Homeodomain-like"/>
    <property type="match status" value="1"/>
</dbReference>
<dbReference type="InterPro" id="IPR009057">
    <property type="entry name" value="Homeodomain-like_sf"/>
</dbReference>
<keyword evidence="1 2" id="KW-0238">DNA-binding</keyword>
<evidence type="ECO:0000256" key="2">
    <source>
        <dbReference type="PROSITE-ProRule" id="PRU00335"/>
    </source>
</evidence>
<dbReference type="AlphaFoldDB" id="A0A9D1WHE5"/>
<comment type="caution">
    <text evidence="4">The sequence shown here is derived from an EMBL/GenBank/DDBJ whole genome shotgun (WGS) entry which is preliminary data.</text>
</comment>
<evidence type="ECO:0000256" key="1">
    <source>
        <dbReference type="ARBA" id="ARBA00023125"/>
    </source>
</evidence>
<name>A0A9D1WHE5_9FIRM</name>
<gene>
    <name evidence="4" type="ORF">IAA45_04775</name>
</gene>
<accession>A0A9D1WHE5</accession>
<sequence>MNTNIDRKRKYVQITGRILETEGMKGVNIRRIAREAGCTSAVLYKHFENLDHLLMLASIHFLEPYIRVFCKVSRRTDITSIQMDLYLWKFFIKEAFVNKPYYEKMFFGTDRDMLEEYIYEYYTLFPELEKGFDGFSASIIFSNNLVEREYIRLRRAAHSGQITLDNARMLSRLSTAVFNGMFVQYQFDEKDKGALQLAAEDCYQLILELFRRFVNPGTDLDISAVEV</sequence>
<evidence type="ECO:0000313" key="5">
    <source>
        <dbReference type="Proteomes" id="UP000886817"/>
    </source>
</evidence>
<reference evidence="4" key="1">
    <citation type="journal article" date="2021" name="PeerJ">
        <title>Extensive microbial diversity within the chicken gut microbiome revealed by metagenomics and culture.</title>
        <authorList>
            <person name="Gilroy R."/>
            <person name="Ravi A."/>
            <person name="Getino M."/>
            <person name="Pursley I."/>
            <person name="Horton D.L."/>
            <person name="Alikhan N.F."/>
            <person name="Baker D."/>
            <person name="Gharbi K."/>
            <person name="Hall N."/>
            <person name="Watson M."/>
            <person name="Adriaenssens E.M."/>
            <person name="Foster-Nyarko E."/>
            <person name="Jarju S."/>
            <person name="Secka A."/>
            <person name="Antonio M."/>
            <person name="Oren A."/>
            <person name="Chaudhuri R.R."/>
            <person name="La Ragione R."/>
            <person name="Hildebrand F."/>
            <person name="Pallen M.J."/>
        </authorList>
    </citation>
    <scope>NUCLEOTIDE SEQUENCE</scope>
    <source>
        <strain evidence="4">ChiSjej1B19-8411</strain>
    </source>
</reference>
<evidence type="ECO:0000313" key="4">
    <source>
        <dbReference type="EMBL" id="HIX59014.1"/>
    </source>
</evidence>
<dbReference type="InterPro" id="IPR001647">
    <property type="entry name" value="HTH_TetR"/>
</dbReference>
<evidence type="ECO:0000259" key="3">
    <source>
        <dbReference type="PROSITE" id="PS50977"/>
    </source>
</evidence>
<dbReference type="PROSITE" id="PS50977">
    <property type="entry name" value="HTH_TETR_2"/>
    <property type="match status" value="1"/>
</dbReference>